<dbReference type="VEuPathDB" id="VectorBase:AMIN005792"/>
<keyword evidence="4 7" id="KW-0067">ATP-binding</keyword>
<dbReference type="InterPro" id="IPR027417">
    <property type="entry name" value="P-loop_NTPase"/>
</dbReference>
<dbReference type="Proteomes" id="UP000075920">
    <property type="component" value="Unassembled WGS sequence"/>
</dbReference>
<evidence type="ECO:0000256" key="5">
    <source>
        <dbReference type="ARBA" id="ARBA00022884"/>
    </source>
</evidence>
<evidence type="ECO:0000256" key="9">
    <source>
        <dbReference type="SAM" id="MobiDB-lite"/>
    </source>
</evidence>
<dbReference type="SUPFAM" id="SSF52540">
    <property type="entry name" value="P-loop containing nucleoside triphosphate hydrolases"/>
    <property type="match status" value="1"/>
</dbReference>
<sequence>MDLMLSNFIIDEPPQVTSRPVEKVRTDTRKGEVSITFTKTQPTKVVVARKRGNISNDAEGAVRKKVEKISPGGDTQQSTCLPSTDQKLNGAVIAKKKQQPKSDVSSNGAGEAKQIELLKTIPPKLQLPQLPQVQEKLFSEQSFTELDIHPHSKKNIDDLLNFKQLTMVQSKAIPLLLKGNDALIRAQTGSGKTLAYALPLVESLHEVRPQISRSDGVRAVIIVPTRELAVQTYELVQKLLKPFTWIVPGYLTGGEKRKTEKARLRSGLNILIATPGRFCDHIRNTESLKLDGIRWLILDEADRLLELGYEKDVKEIIDAIHNGQEGKEDNERNKIQTVLLSATLTASVKELAGLTLHEPVFVETSEVNLSETLTTNSADQLLNVAECVSIPGTVKQRYAIIQPKLRLATLSALIVNEQRMKPSKLLIFMATQDLVDFHCGVMIEVLTLQQFGTGIENDSSDVEPDMCNDADEQKDFDKNVLLPGLKFYKLHGRMTQIERSSVFQSFRKAKAAVLICTDVAARGIDIPLVDLVVQYHAPQILADYVHRVGRTARAGESGKALLFIEPSETEFVKYLANKHIRIQEQNANGIIRCFGQFMNSEKKSKSTSKEHWAVELQHRYEQLINKETELFDSARKAFLSWVRYYSNFPKELRNIFYIKAIHMGHYAKSLGLRDAPKELLQFDNGTKKDAVARKDGSQRRTLNTKKGLSNRQNGASRPMKQGRKNSFGTKNLMDFSNRSRVLNTSEFDSGLGPSRKKLKK</sequence>
<dbReference type="CDD" id="cd17949">
    <property type="entry name" value="DEADc_DDX31"/>
    <property type="match status" value="1"/>
</dbReference>
<dbReference type="SMART" id="SM01178">
    <property type="entry name" value="DUF4217"/>
    <property type="match status" value="1"/>
</dbReference>
<evidence type="ECO:0000259" key="12">
    <source>
        <dbReference type="PROSITE" id="PS51195"/>
    </source>
</evidence>
<evidence type="ECO:0000256" key="6">
    <source>
        <dbReference type="PROSITE-ProRule" id="PRU00552"/>
    </source>
</evidence>
<evidence type="ECO:0000313" key="13">
    <source>
        <dbReference type="EnsemblMetazoa" id="AMIN005792-PA"/>
    </source>
</evidence>
<feature type="domain" description="DEAD-box RNA helicase Q" evidence="12">
    <location>
        <begin position="141"/>
        <end position="170"/>
    </location>
</feature>
<dbReference type="PROSITE" id="PS51195">
    <property type="entry name" value="Q_MOTIF"/>
    <property type="match status" value="1"/>
</dbReference>
<dbReference type="PANTHER" id="PTHR24031">
    <property type="entry name" value="RNA HELICASE"/>
    <property type="match status" value="1"/>
</dbReference>
<dbReference type="AlphaFoldDB" id="A0A182W626"/>
<feature type="domain" description="Helicase ATP-binding" evidence="10">
    <location>
        <begin position="173"/>
        <end position="362"/>
    </location>
</feature>
<dbReference type="GO" id="GO:0016887">
    <property type="term" value="F:ATP hydrolysis activity"/>
    <property type="evidence" value="ECO:0007669"/>
    <property type="project" value="RHEA"/>
</dbReference>
<dbReference type="GO" id="GO:0010468">
    <property type="term" value="P:regulation of gene expression"/>
    <property type="evidence" value="ECO:0007669"/>
    <property type="project" value="UniProtKB-ARBA"/>
</dbReference>
<comment type="domain">
    <text evidence="8">The Q motif is unique to and characteristic of the DEAD box family of RNA helicases and controls ATP binding and hydrolysis.</text>
</comment>
<evidence type="ECO:0000256" key="4">
    <source>
        <dbReference type="ARBA" id="ARBA00022840"/>
    </source>
</evidence>
<dbReference type="GO" id="GO:0003723">
    <property type="term" value="F:RNA binding"/>
    <property type="evidence" value="ECO:0007669"/>
    <property type="project" value="UniProtKB-UniRule"/>
</dbReference>
<evidence type="ECO:0000259" key="11">
    <source>
        <dbReference type="PROSITE" id="PS51194"/>
    </source>
</evidence>
<dbReference type="EC" id="3.6.4.13" evidence="8"/>
<dbReference type="SMART" id="SM00490">
    <property type="entry name" value="HELICc"/>
    <property type="match status" value="1"/>
</dbReference>
<dbReference type="GO" id="GO:0003724">
    <property type="term" value="F:RNA helicase activity"/>
    <property type="evidence" value="ECO:0007669"/>
    <property type="project" value="UniProtKB-EC"/>
</dbReference>
<evidence type="ECO:0000313" key="14">
    <source>
        <dbReference type="Proteomes" id="UP000075920"/>
    </source>
</evidence>
<comment type="similarity">
    <text evidence="7">Belongs to the DEAD box helicase family.</text>
</comment>
<feature type="short sequence motif" description="Q motif" evidence="6">
    <location>
        <begin position="141"/>
        <end position="170"/>
    </location>
</feature>
<dbReference type="InterPro" id="IPR000629">
    <property type="entry name" value="RNA-helicase_DEAD-box_CS"/>
</dbReference>
<dbReference type="Gene3D" id="3.40.50.300">
    <property type="entry name" value="P-loop containing nucleotide triphosphate hydrolases"/>
    <property type="match status" value="2"/>
</dbReference>
<dbReference type="InterPro" id="IPR014014">
    <property type="entry name" value="RNA_helicase_DEAD_Q_motif"/>
</dbReference>
<reference evidence="13" key="2">
    <citation type="submission" date="2020-05" db="UniProtKB">
        <authorList>
            <consortium name="EnsemblMetazoa"/>
        </authorList>
    </citation>
    <scope>IDENTIFICATION</scope>
    <source>
        <strain evidence="13">MINIMUS1</strain>
    </source>
</reference>
<dbReference type="SMART" id="SM00487">
    <property type="entry name" value="DEXDc"/>
    <property type="match status" value="1"/>
</dbReference>
<comment type="function">
    <text evidence="8">RNA helicase.</text>
</comment>
<keyword evidence="3 7" id="KW-0347">Helicase</keyword>
<dbReference type="InterPro" id="IPR001650">
    <property type="entry name" value="Helicase_C-like"/>
</dbReference>
<keyword evidence="1 7" id="KW-0547">Nucleotide-binding</keyword>
<evidence type="ECO:0000256" key="8">
    <source>
        <dbReference type="RuleBase" id="RU365068"/>
    </source>
</evidence>
<evidence type="ECO:0000256" key="3">
    <source>
        <dbReference type="ARBA" id="ARBA00022806"/>
    </source>
</evidence>
<dbReference type="InterPro" id="IPR014001">
    <property type="entry name" value="Helicase_ATP-bd"/>
</dbReference>
<evidence type="ECO:0000256" key="2">
    <source>
        <dbReference type="ARBA" id="ARBA00022801"/>
    </source>
</evidence>
<dbReference type="Pfam" id="PF00270">
    <property type="entry name" value="DEAD"/>
    <property type="match status" value="1"/>
</dbReference>
<reference evidence="14" key="1">
    <citation type="submission" date="2013-03" db="EMBL/GenBank/DDBJ databases">
        <title>The Genome Sequence of Anopheles minimus MINIMUS1.</title>
        <authorList>
            <consortium name="The Broad Institute Genomics Platform"/>
            <person name="Neafsey D.E."/>
            <person name="Walton C."/>
            <person name="Walker B."/>
            <person name="Young S.K."/>
            <person name="Zeng Q."/>
            <person name="Gargeya S."/>
            <person name="Fitzgerald M."/>
            <person name="Haas B."/>
            <person name="Abouelleil A."/>
            <person name="Allen A.W."/>
            <person name="Alvarado L."/>
            <person name="Arachchi H.M."/>
            <person name="Berlin A.M."/>
            <person name="Chapman S.B."/>
            <person name="Gainer-Dewar J."/>
            <person name="Goldberg J."/>
            <person name="Griggs A."/>
            <person name="Gujja S."/>
            <person name="Hansen M."/>
            <person name="Howarth C."/>
            <person name="Imamovic A."/>
            <person name="Ireland A."/>
            <person name="Larimer J."/>
            <person name="McCowan C."/>
            <person name="Murphy C."/>
            <person name="Pearson M."/>
            <person name="Poon T.W."/>
            <person name="Priest M."/>
            <person name="Roberts A."/>
            <person name="Saif S."/>
            <person name="Shea T."/>
            <person name="Sisk P."/>
            <person name="Sykes S."/>
            <person name="Wortman J."/>
            <person name="Nusbaum C."/>
            <person name="Birren B."/>
        </authorList>
    </citation>
    <scope>NUCLEOTIDE SEQUENCE [LARGE SCALE GENOMIC DNA]</scope>
    <source>
        <strain evidence="14">MINIMUS1</strain>
    </source>
</reference>
<organism evidence="13 14">
    <name type="scientific">Anopheles minimus</name>
    <dbReference type="NCBI Taxonomy" id="112268"/>
    <lineage>
        <taxon>Eukaryota</taxon>
        <taxon>Metazoa</taxon>
        <taxon>Ecdysozoa</taxon>
        <taxon>Arthropoda</taxon>
        <taxon>Hexapoda</taxon>
        <taxon>Insecta</taxon>
        <taxon>Pterygota</taxon>
        <taxon>Neoptera</taxon>
        <taxon>Endopterygota</taxon>
        <taxon>Diptera</taxon>
        <taxon>Nematocera</taxon>
        <taxon>Culicoidea</taxon>
        <taxon>Culicidae</taxon>
        <taxon>Anophelinae</taxon>
        <taxon>Anopheles</taxon>
    </lineage>
</organism>
<dbReference type="PROSITE" id="PS51192">
    <property type="entry name" value="HELICASE_ATP_BIND_1"/>
    <property type="match status" value="1"/>
</dbReference>
<dbReference type="PROSITE" id="PS00039">
    <property type="entry name" value="DEAD_ATP_HELICASE"/>
    <property type="match status" value="1"/>
</dbReference>
<keyword evidence="5 8" id="KW-0694">RNA-binding</keyword>
<comment type="catalytic activity">
    <reaction evidence="8">
        <text>ATP + H2O = ADP + phosphate + H(+)</text>
        <dbReference type="Rhea" id="RHEA:13065"/>
        <dbReference type="ChEBI" id="CHEBI:15377"/>
        <dbReference type="ChEBI" id="CHEBI:15378"/>
        <dbReference type="ChEBI" id="CHEBI:30616"/>
        <dbReference type="ChEBI" id="CHEBI:43474"/>
        <dbReference type="ChEBI" id="CHEBI:456216"/>
        <dbReference type="EC" id="3.6.4.13"/>
    </reaction>
</comment>
<keyword evidence="14" id="KW-1185">Reference proteome</keyword>
<dbReference type="InterPro" id="IPR025313">
    <property type="entry name" value="SPB4-like_CTE"/>
</dbReference>
<feature type="compositionally biased region" description="Polar residues" evidence="9">
    <location>
        <begin position="699"/>
        <end position="715"/>
    </location>
</feature>
<evidence type="ECO:0000256" key="1">
    <source>
        <dbReference type="ARBA" id="ARBA00022741"/>
    </source>
</evidence>
<dbReference type="InterPro" id="IPR011545">
    <property type="entry name" value="DEAD/DEAH_box_helicase_dom"/>
</dbReference>
<dbReference type="Pfam" id="PF00271">
    <property type="entry name" value="Helicase_C"/>
    <property type="match status" value="1"/>
</dbReference>
<protein>
    <recommendedName>
        <fullName evidence="8">ATP-dependent RNA helicase</fullName>
        <ecNumber evidence="8">3.6.4.13</ecNumber>
    </recommendedName>
</protein>
<keyword evidence="2 7" id="KW-0378">Hydrolase</keyword>
<proteinExistence type="inferred from homology"/>
<name>A0A182W626_9DIPT</name>
<feature type="domain" description="Helicase C-terminal" evidence="11">
    <location>
        <begin position="409"/>
        <end position="595"/>
    </location>
</feature>
<dbReference type="CDD" id="cd18787">
    <property type="entry name" value="SF2_C_DEAD"/>
    <property type="match status" value="1"/>
</dbReference>
<dbReference type="Pfam" id="PF13959">
    <property type="entry name" value="CTE_SPB4"/>
    <property type="match status" value="1"/>
</dbReference>
<evidence type="ECO:0000256" key="7">
    <source>
        <dbReference type="RuleBase" id="RU000492"/>
    </source>
</evidence>
<feature type="region of interest" description="Disordered" evidence="9">
    <location>
        <begin position="690"/>
        <end position="731"/>
    </location>
</feature>
<evidence type="ECO:0000259" key="10">
    <source>
        <dbReference type="PROSITE" id="PS51192"/>
    </source>
</evidence>
<dbReference type="STRING" id="112268.A0A182W626"/>
<dbReference type="EnsemblMetazoa" id="AMIN005792-RA">
    <property type="protein sequence ID" value="AMIN005792-PA"/>
    <property type="gene ID" value="AMIN005792"/>
</dbReference>
<accession>A0A182W626</accession>
<dbReference type="GO" id="GO:0005524">
    <property type="term" value="F:ATP binding"/>
    <property type="evidence" value="ECO:0007669"/>
    <property type="project" value="UniProtKB-UniRule"/>
</dbReference>
<dbReference type="PROSITE" id="PS51194">
    <property type="entry name" value="HELICASE_CTER"/>
    <property type="match status" value="1"/>
</dbReference>